<proteinExistence type="predicted"/>
<dbReference type="Proteomes" id="UP001228636">
    <property type="component" value="Unassembled WGS sequence"/>
</dbReference>
<dbReference type="EMBL" id="JAUFQH010000003">
    <property type="protein sequence ID" value="MDN3618653.1"/>
    <property type="molecule type" value="Genomic_DNA"/>
</dbReference>
<comment type="caution">
    <text evidence="2">The sequence shown here is derived from an EMBL/GenBank/DDBJ whole genome shotgun (WGS) entry which is preliminary data.</text>
</comment>
<feature type="transmembrane region" description="Helical" evidence="1">
    <location>
        <begin position="6"/>
        <end position="27"/>
    </location>
</feature>
<evidence type="ECO:0008006" key="4">
    <source>
        <dbReference type="Google" id="ProtNLM"/>
    </source>
</evidence>
<reference evidence="2 3" key="1">
    <citation type="journal article" date="2014" name="Int. J. Syst. Evol. Microbiol.">
        <title>Complete genome sequence of Corynebacterium casei LMG S-19264T (=DSM 44701T), isolated from a smear-ripened cheese.</title>
        <authorList>
            <consortium name="US DOE Joint Genome Institute (JGI-PGF)"/>
            <person name="Walter F."/>
            <person name="Albersmeier A."/>
            <person name="Kalinowski J."/>
            <person name="Ruckert C."/>
        </authorList>
    </citation>
    <scope>NUCLEOTIDE SEQUENCE [LARGE SCALE GENOMIC DNA]</scope>
    <source>
        <strain evidence="2 3">CECT 8670</strain>
    </source>
</reference>
<feature type="transmembrane region" description="Helical" evidence="1">
    <location>
        <begin position="47"/>
        <end position="70"/>
    </location>
</feature>
<dbReference type="AlphaFoldDB" id="A0AAJ1QUT0"/>
<gene>
    <name evidence="2" type="ORF">QWY81_04175</name>
</gene>
<dbReference type="RefSeq" id="WP_261971877.1">
    <property type="nucleotide sequence ID" value="NZ_CP103460.1"/>
</dbReference>
<protein>
    <recommendedName>
        <fullName evidence="4">MotA/TolQ/ExbB proton channel domain-containing protein</fullName>
    </recommendedName>
</protein>
<keyword evidence="1" id="KW-1133">Transmembrane helix</keyword>
<sequence length="111" mass="11999">METITNGNPLVINSLIIIFIITIILLIKSIKNNTQKNRELVKGASLFALVFGFGCLFDELFNIFSMVAIATDSSAGVLGIGLKFAITPTIIGMTIFLIARLGIIGLILKEK</sequence>
<evidence type="ECO:0000313" key="2">
    <source>
        <dbReference type="EMBL" id="MDN3618653.1"/>
    </source>
</evidence>
<feature type="transmembrane region" description="Helical" evidence="1">
    <location>
        <begin position="90"/>
        <end position="108"/>
    </location>
</feature>
<keyword evidence="1" id="KW-0472">Membrane</keyword>
<accession>A0AAJ1QUT0</accession>
<keyword evidence="1" id="KW-0812">Transmembrane</keyword>
<evidence type="ECO:0000256" key="1">
    <source>
        <dbReference type="SAM" id="Phobius"/>
    </source>
</evidence>
<organism evidence="2 3">
    <name type="scientific">Polaribacter sejongensis</name>
    <dbReference type="NCBI Taxonomy" id="985043"/>
    <lineage>
        <taxon>Bacteria</taxon>
        <taxon>Pseudomonadati</taxon>
        <taxon>Bacteroidota</taxon>
        <taxon>Flavobacteriia</taxon>
        <taxon>Flavobacteriales</taxon>
        <taxon>Flavobacteriaceae</taxon>
    </lineage>
</organism>
<name>A0AAJ1QUT0_9FLAO</name>
<evidence type="ECO:0000313" key="3">
    <source>
        <dbReference type="Proteomes" id="UP001228636"/>
    </source>
</evidence>